<protein>
    <submittedName>
        <fullName evidence="1">Uncharacterized protein</fullName>
    </submittedName>
</protein>
<evidence type="ECO:0000313" key="2">
    <source>
        <dbReference type="Proteomes" id="UP000002198"/>
    </source>
</evidence>
<organism evidence="1 2">
    <name type="scientific">Corynebacterium diphtheriae (strain ATCC 700971 / NCTC 13129 / Biotype gravis)</name>
    <dbReference type="NCBI Taxonomy" id="257309"/>
    <lineage>
        <taxon>Bacteria</taxon>
        <taxon>Bacillati</taxon>
        <taxon>Actinomycetota</taxon>
        <taxon>Actinomycetes</taxon>
        <taxon>Mycobacteriales</taxon>
        <taxon>Corynebacteriaceae</taxon>
        <taxon>Corynebacterium</taxon>
    </lineage>
</organism>
<evidence type="ECO:0000313" key="1">
    <source>
        <dbReference type="EMBL" id="CAE50094.1"/>
    </source>
</evidence>
<name>Q6NGF6_CORDI</name>
<sequence>MMRTWWLCERTFRARIYVMARERIPEMTINCARERNSTFTSVPTRTWLSSTISAEYVGRNHAHTTPVPANNKDTITTIAEYHCTE</sequence>
<dbReference type="HOGENOM" id="CLU_2507050_0_0_11"/>
<dbReference type="Proteomes" id="UP000002198">
    <property type="component" value="Chromosome"/>
</dbReference>
<proteinExistence type="predicted"/>
<dbReference type="STRING" id="257309.DIP1569"/>
<dbReference type="AlphaFoldDB" id="Q6NGF6"/>
<accession>Q6NGF6</accession>
<reference evidence="1 2" key="1">
    <citation type="journal article" date="2003" name="Nucleic Acids Res.">
        <title>The complete genome sequence and analysis of Corynebacterium diphtheriae NCTC13129.</title>
        <authorList>
            <person name="Cerdeno-Tarraga A.M."/>
            <person name="Efstratiou A."/>
            <person name="Dover L.G."/>
            <person name="Holden M.T.G."/>
            <person name="Pallen M."/>
            <person name="Bentley S.D."/>
            <person name="Besra G.S."/>
            <person name="Churcher C."/>
            <person name="James K.D."/>
            <person name="De Zoysa A."/>
            <person name="Chillingworth T."/>
            <person name="Cronin A."/>
            <person name="Dowd L."/>
            <person name="Feltwell T."/>
            <person name="Hamlin N."/>
            <person name="Holroyd S."/>
            <person name="Jagels K."/>
            <person name="Moule S."/>
            <person name="Quail M.A."/>
            <person name="Rabbinowitsch E."/>
            <person name="Rutherford K."/>
            <person name="Thomson N.R."/>
            <person name="Unwin L."/>
            <person name="Whitehead S."/>
            <person name="Barrell B.G.Parkhill.J."/>
        </authorList>
    </citation>
    <scope>NUCLEOTIDE SEQUENCE [LARGE SCALE GENOMIC DNA]</scope>
    <source>
        <strain evidence="2">ATCC 700971 / NCTC 13129 / Biotype gravis</strain>
    </source>
</reference>
<gene>
    <name evidence="1" type="ordered locus">DIP1569</name>
</gene>
<dbReference type="EMBL" id="BX248358">
    <property type="protein sequence ID" value="CAE50094.1"/>
    <property type="molecule type" value="Genomic_DNA"/>
</dbReference>
<dbReference type="KEGG" id="cdi:DIP1569"/>
<keyword evidence="2" id="KW-1185">Reference proteome</keyword>